<evidence type="ECO:0000256" key="3">
    <source>
        <dbReference type="ARBA" id="ARBA00022989"/>
    </source>
</evidence>
<feature type="signal peptide" evidence="6">
    <location>
        <begin position="1"/>
        <end position="22"/>
    </location>
</feature>
<dbReference type="InterPro" id="IPR028082">
    <property type="entry name" value="Peripla_BP_I"/>
</dbReference>
<keyword evidence="6" id="KW-0732">Signal</keyword>
<evidence type="ECO:0000256" key="2">
    <source>
        <dbReference type="ARBA" id="ARBA00022692"/>
    </source>
</evidence>
<evidence type="ECO:0000256" key="4">
    <source>
        <dbReference type="ARBA" id="ARBA00023136"/>
    </source>
</evidence>
<protein>
    <recommendedName>
        <fullName evidence="7">Receptor ligand binding region domain-containing protein</fullName>
    </recommendedName>
</protein>
<proteinExistence type="predicted"/>
<dbReference type="Pfam" id="PF01094">
    <property type="entry name" value="ANF_receptor"/>
    <property type="match status" value="1"/>
</dbReference>
<comment type="caution">
    <text evidence="8">The sequence shown here is derived from an EMBL/GenBank/DDBJ whole genome shotgun (WGS) entry which is preliminary data.</text>
</comment>
<feature type="transmembrane region" description="Helical" evidence="5">
    <location>
        <begin position="1033"/>
        <end position="1054"/>
    </location>
</feature>
<organism evidence="8 9">
    <name type="scientific">Blepharisma stoltei</name>
    <dbReference type="NCBI Taxonomy" id="1481888"/>
    <lineage>
        <taxon>Eukaryota</taxon>
        <taxon>Sar</taxon>
        <taxon>Alveolata</taxon>
        <taxon>Ciliophora</taxon>
        <taxon>Postciliodesmatophora</taxon>
        <taxon>Heterotrichea</taxon>
        <taxon>Heterotrichida</taxon>
        <taxon>Blepharismidae</taxon>
        <taxon>Blepharisma</taxon>
    </lineage>
</organism>
<feature type="domain" description="Receptor ligand binding region" evidence="7">
    <location>
        <begin position="358"/>
        <end position="567"/>
    </location>
</feature>
<keyword evidence="2 5" id="KW-0812">Transmembrane</keyword>
<dbReference type="Proteomes" id="UP001162131">
    <property type="component" value="Unassembled WGS sequence"/>
</dbReference>
<evidence type="ECO:0000256" key="1">
    <source>
        <dbReference type="ARBA" id="ARBA00004370"/>
    </source>
</evidence>
<evidence type="ECO:0000256" key="6">
    <source>
        <dbReference type="SAM" id="SignalP"/>
    </source>
</evidence>
<dbReference type="SUPFAM" id="SSF53822">
    <property type="entry name" value="Periplasmic binding protein-like I"/>
    <property type="match status" value="1"/>
</dbReference>
<gene>
    <name evidence="8" type="ORF">BSTOLATCC_MIC52363</name>
</gene>
<feature type="chain" id="PRO_5043403861" description="Receptor ligand binding region domain-containing protein" evidence="6">
    <location>
        <begin position="23"/>
        <end position="1156"/>
    </location>
</feature>
<evidence type="ECO:0000313" key="8">
    <source>
        <dbReference type="EMBL" id="CAG9330954.1"/>
    </source>
</evidence>
<accession>A0AAU9KAL2</accession>
<evidence type="ECO:0000313" key="9">
    <source>
        <dbReference type="Proteomes" id="UP001162131"/>
    </source>
</evidence>
<feature type="transmembrane region" description="Helical" evidence="5">
    <location>
        <begin position="891"/>
        <end position="911"/>
    </location>
</feature>
<keyword evidence="3 5" id="KW-1133">Transmembrane helix</keyword>
<feature type="transmembrane region" description="Helical" evidence="5">
    <location>
        <begin position="1002"/>
        <end position="1021"/>
    </location>
</feature>
<keyword evidence="9" id="KW-1185">Reference proteome</keyword>
<name>A0AAU9KAL2_9CILI</name>
<feature type="transmembrane region" description="Helical" evidence="5">
    <location>
        <begin position="846"/>
        <end position="870"/>
    </location>
</feature>
<feature type="transmembrane region" description="Helical" evidence="5">
    <location>
        <begin position="938"/>
        <end position="959"/>
    </location>
</feature>
<comment type="subcellular location">
    <subcellularLocation>
        <location evidence="1">Membrane</location>
    </subcellularLocation>
</comment>
<keyword evidence="4 5" id="KW-0472">Membrane</keyword>
<dbReference type="AlphaFoldDB" id="A0AAU9KAL2"/>
<dbReference type="InterPro" id="IPR001828">
    <property type="entry name" value="ANF_lig-bd_rcpt"/>
</dbReference>
<feature type="transmembrane region" description="Helical" evidence="5">
    <location>
        <begin position="755"/>
        <end position="777"/>
    </location>
</feature>
<evidence type="ECO:0000259" key="7">
    <source>
        <dbReference type="Pfam" id="PF01094"/>
    </source>
</evidence>
<feature type="transmembrane region" description="Helical" evidence="5">
    <location>
        <begin position="1060"/>
        <end position="1085"/>
    </location>
</feature>
<dbReference type="EMBL" id="CAJZBQ010000052">
    <property type="protein sequence ID" value="CAG9330954.1"/>
    <property type="molecule type" value="Genomic_DNA"/>
</dbReference>
<dbReference type="Gene3D" id="3.40.50.2300">
    <property type="match status" value="2"/>
</dbReference>
<reference evidence="8" key="1">
    <citation type="submission" date="2021-09" db="EMBL/GenBank/DDBJ databases">
        <authorList>
            <consortium name="AG Swart"/>
            <person name="Singh M."/>
            <person name="Singh A."/>
            <person name="Seah K."/>
            <person name="Emmerich C."/>
        </authorList>
    </citation>
    <scope>NUCLEOTIDE SEQUENCE</scope>
    <source>
        <strain evidence="8">ATCC30299</strain>
    </source>
</reference>
<sequence length="1156" mass="132931">MLILLLLIQIILAFSRLDIAFSQETSQSLLLSLSRTLKHYYNESLEVNMMQLNNEISIEDFVNNSDIIVDATYNLLLQTKLIKAAKVFEFIHIIIGESSKRADKLTNFSLLPEYAHYEALNSFLAYLDLQRYILIYSESKQSIKTKKFLSEDPDKKYEFCFSNDNSANVTDYFIGREVKPTGINNFVVLNEGFGANKLVNSLVRNKIYGENSGVIVWSKGIWGSNQDGLIVIVQEGLEYVESYDEYEANSVLNMLQNLLSESANFKDKKESIPKFNFSIVNIQDGQRIIIGAIHNGKVEMFTQPIFPGHTLRIPDSANSRIKISISDGSRNFDGSIHHGTDVVRVGTLSALKYASQTNFIKNFDLVLHHTDCSAEYYNYDFSFNCFLKQKHEFGVLFIPSIHDDVCIGTMNDFQEMGLQIPLIADFCTSSELNDKEKYPHFTRVVKGFEVHTSTMAHMMGIFRWKHVVVMYENTTLGKTLYKTFMGVANKTGVKVLNDENKRMVKASYSNEDFEEYKDNIAHAINTKGRIIALFVQEDLLSHFYLASHFYDLGLRAGDAIFLFYQTTAWFTKYATGLEQSVITKCLELFYGSLSFFQAEWLGDLGKIAYNQVVDQWHAPPVTYQCHSFNSGWLAVNAINYLIQFGGDYTDRDTLLKSIRKQKITACTGKLPMSPEMNEPDEMIIGIYNFLYNATTGIWEDFLVGSYSVSRNPPFYFQENIIWPNNQIQAPSDIRIDPLDCPFNSRLIQNFQTGEILYYLFVYFWTIFALIISAIYLKKFWKQSFPDINGRREINIRDWLTYVSIIAQSFQLLALGPDLTWFYWKISYGFNFISGSLSETEIYQSEMFWPVIYLALATCLATLSLNLLSGYEIDLKIKSCYTSLICQFGRESLAYINTICFIPVINSLFWLYECQKGIGSNLYDTFLYGDCKSFCWQDWHLAFVFISGIALTIFIPMTIILRPYHESFIREKNIYCNKHFLIAESIIQILAIAFNSTCRKYNALHSALYISLLSIYIAYSFIFKSYNYSRANLWNQASLICVVFSAVISTLYWIFPNISDILWICLLIVGWILIIVIAFYIQLIYYPSLLFSKSGYDIGILFKFEFSSQVNASQISHQPVTKKYEISDSALFHAETNILHVISQSTHPDPLFNTESP</sequence>
<evidence type="ECO:0000256" key="5">
    <source>
        <dbReference type="SAM" id="Phobius"/>
    </source>
</evidence>
<dbReference type="GO" id="GO:0016020">
    <property type="term" value="C:membrane"/>
    <property type="evidence" value="ECO:0007669"/>
    <property type="project" value="UniProtKB-SubCell"/>
</dbReference>
<feature type="transmembrane region" description="Helical" evidence="5">
    <location>
        <begin position="798"/>
        <end position="823"/>
    </location>
</feature>